<sequence length="165" mass="19243">MLFFGVHHSKLKSAMILNILVKGDIERRGEPYFGGISRSTQYIHGHCYAKVDNRDWIDELLEISTVRLPLNWYFVPGTGKDELFGTVVMPNNIESDMMLATLAERHSLIFVGNYEYISFNRKYSENRITYMTYAIRNTVIPSHFSDEKRKEFIRNKALRAFSAIH</sequence>
<gene>
    <name evidence="1" type="ORF">Dthio_PD2121</name>
</gene>
<dbReference type="AlphaFoldDB" id="D6SPS2"/>
<proteinExistence type="predicted"/>
<protein>
    <submittedName>
        <fullName evidence="1">Uncharacterized protein</fullName>
    </submittedName>
</protein>
<dbReference type="Proteomes" id="UP000005496">
    <property type="component" value="Unassembled WGS sequence"/>
</dbReference>
<comment type="caution">
    <text evidence="1">The sequence shown here is derived from an EMBL/GenBank/DDBJ whole genome shotgun (WGS) entry which is preliminary data.</text>
</comment>
<name>D6SPS2_9BACT</name>
<keyword evidence="2" id="KW-1185">Reference proteome</keyword>
<reference evidence="1" key="1">
    <citation type="submission" date="2010-05" db="EMBL/GenBank/DDBJ databases">
        <title>The draft genome of Desulfonatronospira thiodismutans ASO3-1.</title>
        <authorList>
            <consortium name="US DOE Joint Genome Institute (JGI-PGF)"/>
            <person name="Lucas S."/>
            <person name="Copeland A."/>
            <person name="Lapidus A."/>
            <person name="Cheng J.-F."/>
            <person name="Bruce D."/>
            <person name="Goodwin L."/>
            <person name="Pitluck S."/>
            <person name="Chertkov O."/>
            <person name="Brettin T."/>
            <person name="Detter J.C."/>
            <person name="Han C."/>
            <person name="Land M.L."/>
            <person name="Hauser L."/>
            <person name="Kyrpides N."/>
            <person name="Mikhailova N."/>
            <person name="Muyzer G."/>
            <person name="Woyke T."/>
        </authorList>
    </citation>
    <scope>NUCLEOTIDE SEQUENCE [LARGE SCALE GENOMIC DNA]</scope>
    <source>
        <strain evidence="1">ASO3-1</strain>
    </source>
</reference>
<accession>D6SPS2</accession>
<evidence type="ECO:0000313" key="2">
    <source>
        <dbReference type="Proteomes" id="UP000005496"/>
    </source>
</evidence>
<organism evidence="1 2">
    <name type="scientific">Desulfonatronospira thiodismutans ASO3-1</name>
    <dbReference type="NCBI Taxonomy" id="555779"/>
    <lineage>
        <taxon>Bacteria</taxon>
        <taxon>Pseudomonadati</taxon>
        <taxon>Thermodesulfobacteriota</taxon>
        <taxon>Desulfovibrionia</taxon>
        <taxon>Desulfovibrionales</taxon>
        <taxon>Desulfonatronovibrionaceae</taxon>
        <taxon>Desulfonatronospira</taxon>
    </lineage>
</organism>
<dbReference type="EMBL" id="ACJN02000002">
    <property type="protein sequence ID" value="EFI34748.1"/>
    <property type="molecule type" value="Genomic_DNA"/>
</dbReference>
<evidence type="ECO:0000313" key="1">
    <source>
        <dbReference type="EMBL" id="EFI34748.1"/>
    </source>
</evidence>